<organism evidence="9 10">
    <name type="scientific">Linum trigynum</name>
    <dbReference type="NCBI Taxonomy" id="586398"/>
    <lineage>
        <taxon>Eukaryota</taxon>
        <taxon>Viridiplantae</taxon>
        <taxon>Streptophyta</taxon>
        <taxon>Embryophyta</taxon>
        <taxon>Tracheophyta</taxon>
        <taxon>Spermatophyta</taxon>
        <taxon>Magnoliopsida</taxon>
        <taxon>eudicotyledons</taxon>
        <taxon>Gunneridae</taxon>
        <taxon>Pentapetalae</taxon>
        <taxon>rosids</taxon>
        <taxon>fabids</taxon>
        <taxon>Malpighiales</taxon>
        <taxon>Linaceae</taxon>
        <taxon>Linum</taxon>
    </lineage>
</organism>
<evidence type="ECO:0000256" key="8">
    <source>
        <dbReference type="SAM" id="MobiDB-lite"/>
    </source>
</evidence>
<feature type="compositionally biased region" description="Low complexity" evidence="8">
    <location>
        <begin position="16"/>
        <end position="26"/>
    </location>
</feature>
<dbReference type="GO" id="GO:0009734">
    <property type="term" value="P:auxin-activated signaling pathway"/>
    <property type="evidence" value="ECO:0007669"/>
    <property type="project" value="UniProtKB-KW"/>
</dbReference>
<dbReference type="GO" id="GO:0005886">
    <property type="term" value="C:plasma membrane"/>
    <property type="evidence" value="ECO:0007669"/>
    <property type="project" value="UniProtKB-SubCell"/>
</dbReference>
<sequence>MERSTSSSASRRHHNNSNSTNNPSFSSTLLDAIYRSFDDTSSAAAGGGGKNMKFYSEKEIAAAAARKGNYYSARNLGKEENGYETMKQKNKKQNQKSSGYGCEEEAEREKQRRLLLQNAAFREVRRKSGVEYSSSSSSDSSNGTGAGFSSSDDSFSIPVPRSQVLKPIRTSTTASSEARLRQEKSDVGGGGGGGFVKKKSRSLKNIYGDLKKVKQPISPGGRLASFLNSLFTAGTAKKAKMGGDRDEIRPSNSTSACSSASSFSRSCLSKTPSSRGGGGGKRSVRFYPVSVIVDEDSRPCGHKSVYGERREDAMAISTTRVVSAGINNPAAAVAVSEELKYRVMSESRRVEEVARELLKSYNQRKSAAAVEEELFSWRRRGDEVEMEVEEDDDVASCASSDLFELDNLSSIEGIERYREELPVYETTHLKTNRAIANSLVY</sequence>
<dbReference type="AlphaFoldDB" id="A0AAV2DSM5"/>
<comment type="function">
    <text evidence="1">Involved in auxin transport. Regulator of the auxin signaling pathway.</text>
</comment>
<name>A0AAV2DSM5_9ROSI</name>
<evidence type="ECO:0000313" key="9">
    <source>
        <dbReference type="EMBL" id="CAL1376484.1"/>
    </source>
</evidence>
<reference evidence="9 10" key="1">
    <citation type="submission" date="2024-04" db="EMBL/GenBank/DDBJ databases">
        <authorList>
            <person name="Fracassetti M."/>
        </authorList>
    </citation>
    <scope>NUCLEOTIDE SEQUENCE [LARGE SCALE GENOMIC DNA]</scope>
</reference>
<keyword evidence="5" id="KW-1003">Cell membrane</keyword>
<gene>
    <name evidence="9" type="ORF">LTRI10_LOCUS18211</name>
</gene>
<dbReference type="Proteomes" id="UP001497516">
    <property type="component" value="Chromosome 3"/>
</dbReference>
<keyword evidence="6" id="KW-0472">Membrane</keyword>
<dbReference type="PANTHER" id="PTHR33541">
    <property type="entry name" value="PROTEIN BIG GRAIN 1-LIKE A-RELATED"/>
    <property type="match status" value="1"/>
</dbReference>
<evidence type="ECO:0000256" key="6">
    <source>
        <dbReference type="ARBA" id="ARBA00023136"/>
    </source>
</evidence>
<evidence type="ECO:0000256" key="1">
    <source>
        <dbReference type="ARBA" id="ARBA00002281"/>
    </source>
</evidence>
<feature type="region of interest" description="Disordered" evidence="8">
    <location>
        <begin position="79"/>
        <end position="105"/>
    </location>
</feature>
<dbReference type="PANTHER" id="PTHR33541:SF28">
    <property type="entry name" value="PROTEIN BIG GRAIN 1-LIKE A"/>
    <property type="match status" value="1"/>
</dbReference>
<evidence type="ECO:0000256" key="5">
    <source>
        <dbReference type="ARBA" id="ARBA00022475"/>
    </source>
</evidence>
<proteinExistence type="inferred from homology"/>
<keyword evidence="7" id="KW-0927">Auxin signaling pathway</keyword>
<protein>
    <recommendedName>
        <fullName evidence="11">Protein BIG GRAIN 1-like B</fullName>
    </recommendedName>
</protein>
<evidence type="ECO:0000256" key="2">
    <source>
        <dbReference type="ARBA" id="ARBA00004236"/>
    </source>
</evidence>
<feature type="region of interest" description="Disordered" evidence="8">
    <location>
        <begin position="1"/>
        <end position="26"/>
    </location>
</feature>
<evidence type="ECO:0000256" key="3">
    <source>
        <dbReference type="ARBA" id="ARBA00010067"/>
    </source>
</evidence>
<feature type="region of interest" description="Disordered" evidence="8">
    <location>
        <begin position="238"/>
        <end position="281"/>
    </location>
</feature>
<feature type="region of interest" description="Disordered" evidence="8">
    <location>
        <begin position="126"/>
        <end position="198"/>
    </location>
</feature>
<evidence type="ECO:0008006" key="11">
    <source>
        <dbReference type="Google" id="ProtNLM"/>
    </source>
</evidence>
<feature type="compositionally biased region" description="Low complexity" evidence="8">
    <location>
        <begin position="251"/>
        <end position="269"/>
    </location>
</feature>
<evidence type="ECO:0000313" key="10">
    <source>
        <dbReference type="Proteomes" id="UP001497516"/>
    </source>
</evidence>
<dbReference type="InterPro" id="IPR039621">
    <property type="entry name" value="BG1-like"/>
</dbReference>
<evidence type="ECO:0000256" key="7">
    <source>
        <dbReference type="ARBA" id="ARBA00023294"/>
    </source>
</evidence>
<comment type="subcellular location">
    <subcellularLocation>
        <location evidence="2">Cell membrane</location>
    </subcellularLocation>
</comment>
<keyword evidence="4" id="KW-0813">Transport</keyword>
<keyword evidence="10" id="KW-1185">Reference proteome</keyword>
<comment type="similarity">
    <text evidence="3">Belongs to the BIG GRAIN 1 (BG1) plant protein family.</text>
</comment>
<evidence type="ECO:0000256" key="4">
    <source>
        <dbReference type="ARBA" id="ARBA00022448"/>
    </source>
</evidence>
<accession>A0AAV2DSM5</accession>
<dbReference type="EMBL" id="OZ034816">
    <property type="protein sequence ID" value="CAL1376484.1"/>
    <property type="molecule type" value="Genomic_DNA"/>
</dbReference>